<protein>
    <recommendedName>
        <fullName evidence="3">BTB domain-containing protein</fullName>
    </recommendedName>
</protein>
<dbReference type="EMBL" id="KN832970">
    <property type="protein sequence ID" value="KIM92257.1"/>
    <property type="molecule type" value="Genomic_DNA"/>
</dbReference>
<reference evidence="1 2" key="1">
    <citation type="submission" date="2014-04" db="EMBL/GenBank/DDBJ databases">
        <authorList>
            <consortium name="DOE Joint Genome Institute"/>
            <person name="Kuo A."/>
            <person name="Tarkka M."/>
            <person name="Buscot F."/>
            <person name="Kohler A."/>
            <person name="Nagy L.G."/>
            <person name="Floudas D."/>
            <person name="Copeland A."/>
            <person name="Barry K.W."/>
            <person name="Cichocki N."/>
            <person name="Veneault-Fourrey C."/>
            <person name="LaButti K."/>
            <person name="Lindquist E.A."/>
            <person name="Lipzen A."/>
            <person name="Lundell T."/>
            <person name="Morin E."/>
            <person name="Murat C."/>
            <person name="Sun H."/>
            <person name="Tunlid A."/>
            <person name="Henrissat B."/>
            <person name="Grigoriev I.V."/>
            <person name="Hibbett D.S."/>
            <person name="Martin F."/>
            <person name="Nordberg H.P."/>
            <person name="Cantor M.N."/>
            <person name="Hua S.X."/>
        </authorList>
    </citation>
    <scope>NUCLEOTIDE SEQUENCE [LARGE SCALE GENOMIC DNA]</scope>
    <source>
        <strain evidence="1 2">F 1598</strain>
    </source>
</reference>
<dbReference type="Gene3D" id="3.30.710.10">
    <property type="entry name" value="Potassium Channel Kv1.1, Chain A"/>
    <property type="match status" value="1"/>
</dbReference>
<proteinExistence type="predicted"/>
<reference evidence="2" key="2">
    <citation type="submission" date="2015-01" db="EMBL/GenBank/DDBJ databases">
        <title>Evolutionary Origins and Diversification of the Mycorrhizal Mutualists.</title>
        <authorList>
            <consortium name="DOE Joint Genome Institute"/>
            <consortium name="Mycorrhizal Genomics Consortium"/>
            <person name="Kohler A."/>
            <person name="Kuo A."/>
            <person name="Nagy L.G."/>
            <person name="Floudas D."/>
            <person name="Copeland A."/>
            <person name="Barry K.W."/>
            <person name="Cichocki N."/>
            <person name="Veneault-Fourrey C."/>
            <person name="LaButti K."/>
            <person name="Lindquist E.A."/>
            <person name="Lipzen A."/>
            <person name="Lundell T."/>
            <person name="Morin E."/>
            <person name="Murat C."/>
            <person name="Riley R."/>
            <person name="Ohm R."/>
            <person name="Sun H."/>
            <person name="Tunlid A."/>
            <person name="Henrissat B."/>
            <person name="Grigoriev I.V."/>
            <person name="Hibbett D.S."/>
            <person name="Martin F."/>
        </authorList>
    </citation>
    <scope>NUCLEOTIDE SEQUENCE [LARGE SCALE GENOMIC DNA]</scope>
    <source>
        <strain evidence="2">F 1598</strain>
    </source>
</reference>
<dbReference type="STRING" id="765440.A0A0C3CRG5"/>
<dbReference type="OrthoDB" id="3184970at2759"/>
<evidence type="ECO:0000313" key="2">
    <source>
        <dbReference type="Proteomes" id="UP000054166"/>
    </source>
</evidence>
<gene>
    <name evidence="1" type="ORF">PILCRDRAFT_83487</name>
</gene>
<dbReference type="InParanoid" id="A0A0C3CRG5"/>
<accession>A0A0C3CRG5</accession>
<dbReference type="Proteomes" id="UP000054166">
    <property type="component" value="Unassembled WGS sequence"/>
</dbReference>
<sequence>MSAATNPTEPENGQVYIVPTSRTVSERLFCTNKNLELHSEGFASADAISAASDNADDTEFIHLSENSVVLDLLLQYMYRQRQPDLADIKFPILADLAEAAEKYEVYSAMTICNVHMRYAIQGYPVEVLGYAFKHDYPKLMDEAAPLTIDMPVDKVTACWELMPSRIFTVWVALDLGAKPGTLRNLQIVFGRSEKLLETCKHCLGQLRNWRNSVQGQVDRLPKFSTLL</sequence>
<evidence type="ECO:0000313" key="1">
    <source>
        <dbReference type="EMBL" id="KIM92257.1"/>
    </source>
</evidence>
<dbReference type="InterPro" id="IPR011333">
    <property type="entry name" value="SKP1/BTB/POZ_sf"/>
</dbReference>
<keyword evidence="2" id="KW-1185">Reference proteome</keyword>
<evidence type="ECO:0008006" key="3">
    <source>
        <dbReference type="Google" id="ProtNLM"/>
    </source>
</evidence>
<organism evidence="1 2">
    <name type="scientific">Piloderma croceum (strain F 1598)</name>
    <dbReference type="NCBI Taxonomy" id="765440"/>
    <lineage>
        <taxon>Eukaryota</taxon>
        <taxon>Fungi</taxon>
        <taxon>Dikarya</taxon>
        <taxon>Basidiomycota</taxon>
        <taxon>Agaricomycotina</taxon>
        <taxon>Agaricomycetes</taxon>
        <taxon>Agaricomycetidae</taxon>
        <taxon>Atheliales</taxon>
        <taxon>Atheliaceae</taxon>
        <taxon>Piloderma</taxon>
    </lineage>
</organism>
<dbReference type="HOGENOM" id="CLU_075133_1_1_1"/>
<dbReference type="AlphaFoldDB" id="A0A0C3CRG5"/>
<name>A0A0C3CRG5_PILCF</name>